<dbReference type="OrthoDB" id="1521709at2"/>
<dbReference type="InterPro" id="IPR022409">
    <property type="entry name" value="PKD/Chitinase_dom"/>
</dbReference>
<evidence type="ECO:0000256" key="1">
    <source>
        <dbReference type="ARBA" id="ARBA00004141"/>
    </source>
</evidence>
<dbReference type="InterPro" id="IPR013783">
    <property type="entry name" value="Ig-like_fold"/>
</dbReference>
<feature type="domain" description="PKD" evidence="8">
    <location>
        <begin position="913"/>
        <end position="976"/>
    </location>
</feature>
<dbReference type="GO" id="GO:0005886">
    <property type="term" value="C:plasma membrane"/>
    <property type="evidence" value="ECO:0007669"/>
    <property type="project" value="TreeGrafter"/>
</dbReference>
<organism evidence="9 10">
    <name type="scientific">Cyclonatronum proteinivorum</name>
    <dbReference type="NCBI Taxonomy" id="1457365"/>
    <lineage>
        <taxon>Bacteria</taxon>
        <taxon>Pseudomonadati</taxon>
        <taxon>Balneolota</taxon>
        <taxon>Balneolia</taxon>
        <taxon>Balneolales</taxon>
        <taxon>Cyclonatronaceae</taxon>
        <taxon>Cyclonatronum</taxon>
    </lineage>
</organism>
<name>A0A345UMS2_9BACT</name>
<feature type="chain" id="PRO_5016675464" evidence="7">
    <location>
        <begin position="28"/>
        <end position="1595"/>
    </location>
</feature>
<evidence type="ECO:0000256" key="4">
    <source>
        <dbReference type="ARBA" id="ARBA00022989"/>
    </source>
</evidence>
<keyword evidence="5" id="KW-0472">Membrane</keyword>
<keyword evidence="3" id="KW-0677">Repeat</keyword>
<dbReference type="PANTHER" id="PTHR46730">
    <property type="entry name" value="POLYCYSTIN-1"/>
    <property type="match status" value="1"/>
</dbReference>
<feature type="domain" description="PKD" evidence="8">
    <location>
        <begin position="654"/>
        <end position="704"/>
    </location>
</feature>
<keyword evidence="7" id="KW-0732">Signal</keyword>
<dbReference type="RefSeq" id="WP_114984931.1">
    <property type="nucleotide sequence ID" value="NZ_CP027806.1"/>
</dbReference>
<evidence type="ECO:0000313" key="9">
    <source>
        <dbReference type="EMBL" id="AXJ01774.1"/>
    </source>
</evidence>
<evidence type="ECO:0000256" key="5">
    <source>
        <dbReference type="ARBA" id="ARBA00023136"/>
    </source>
</evidence>
<dbReference type="GO" id="GO:0006816">
    <property type="term" value="P:calcium ion transport"/>
    <property type="evidence" value="ECO:0007669"/>
    <property type="project" value="TreeGrafter"/>
</dbReference>
<dbReference type="PROSITE" id="PS50093">
    <property type="entry name" value="PKD"/>
    <property type="match status" value="6"/>
</dbReference>
<evidence type="ECO:0000256" key="7">
    <source>
        <dbReference type="SAM" id="SignalP"/>
    </source>
</evidence>
<dbReference type="SMART" id="SM00089">
    <property type="entry name" value="PKD"/>
    <property type="match status" value="10"/>
</dbReference>
<keyword evidence="10" id="KW-1185">Reference proteome</keyword>
<feature type="domain" description="PKD" evidence="8">
    <location>
        <begin position="985"/>
        <end position="1059"/>
    </location>
</feature>
<dbReference type="Gene3D" id="2.60.40.10">
    <property type="entry name" value="Immunoglobulins"/>
    <property type="match status" value="11"/>
</dbReference>
<dbReference type="CDD" id="cd00146">
    <property type="entry name" value="PKD"/>
    <property type="match status" value="5"/>
</dbReference>
<reference evidence="9 10" key="1">
    <citation type="submission" date="2018-03" db="EMBL/GenBank/DDBJ databases">
        <title>Phenotypic and genomic properties of Cyclonatronum proteinivorum gen. nov., sp. nov., a haloalkaliphilic bacteroidete from soda lakes possessing Na+-translocating rhodopsin.</title>
        <authorList>
            <person name="Toshchakov S.V."/>
            <person name="Korzhenkov A."/>
            <person name="Samarov N.I."/>
            <person name="Kublanov I.V."/>
            <person name="Muntyan M.S."/>
            <person name="Sorokin D.Y."/>
        </authorList>
    </citation>
    <scope>NUCLEOTIDE SEQUENCE [LARGE SCALE GENOMIC DNA]</scope>
    <source>
        <strain evidence="9 10">Omega</strain>
    </source>
</reference>
<evidence type="ECO:0000256" key="6">
    <source>
        <dbReference type="SAM" id="MobiDB-lite"/>
    </source>
</evidence>
<evidence type="ECO:0000259" key="8">
    <source>
        <dbReference type="PROSITE" id="PS50093"/>
    </source>
</evidence>
<dbReference type="PANTHER" id="PTHR46730:SF4">
    <property type="entry name" value="POLYCYSTIC KIDNEY DISEASE PROTEIN 1-LIKE 1"/>
    <property type="match status" value="1"/>
</dbReference>
<dbReference type="InterPro" id="IPR000601">
    <property type="entry name" value="PKD_dom"/>
</dbReference>
<keyword evidence="2" id="KW-0812">Transmembrane</keyword>
<accession>A0A345UMS2</accession>
<evidence type="ECO:0000256" key="2">
    <source>
        <dbReference type="ARBA" id="ARBA00022692"/>
    </source>
</evidence>
<feature type="domain" description="PKD" evidence="8">
    <location>
        <begin position="1071"/>
        <end position="1139"/>
    </location>
</feature>
<dbReference type="KEGG" id="cprv:CYPRO_2532"/>
<evidence type="ECO:0000313" key="10">
    <source>
        <dbReference type="Proteomes" id="UP000254808"/>
    </source>
</evidence>
<feature type="signal peptide" evidence="7">
    <location>
        <begin position="1"/>
        <end position="27"/>
    </location>
</feature>
<feature type="domain" description="PKD" evidence="8">
    <location>
        <begin position="812"/>
        <end position="890"/>
    </location>
</feature>
<comment type="subcellular location">
    <subcellularLocation>
        <location evidence="1">Membrane</location>
        <topology evidence="1">Multi-pass membrane protein</topology>
    </subcellularLocation>
</comment>
<dbReference type="EMBL" id="CP027806">
    <property type="protein sequence ID" value="AXJ01774.1"/>
    <property type="molecule type" value="Genomic_DNA"/>
</dbReference>
<proteinExistence type="predicted"/>
<feature type="domain" description="PKD" evidence="8">
    <location>
        <begin position="580"/>
        <end position="621"/>
    </location>
</feature>
<evidence type="ECO:0000256" key="3">
    <source>
        <dbReference type="ARBA" id="ARBA00022737"/>
    </source>
</evidence>
<protein>
    <submittedName>
        <fullName evidence="9">PKD repeat-containing protein</fullName>
    </submittedName>
</protein>
<sequence length="1595" mass="175729">MRFGFPLQKPTLITLLILMGLSANAMAQEVYFSISGKSTTVSSGDRLGQYDYWLRPAPGVDIPRPATVEIFDAGLGGFADVIAGQPNTRTTYSLHTFRNLYEKGTREIRRSATSGRFQPLDQQTTFTESRFLNRWVPFFTLQEQEASTEGFIMRVETDEGNDVNDFRIRITGDGASDWELITLNLSVGLISSAPENRFQFRPLWDDAPPPVFSLSGQEDSRIFLMDAFGNTNAHDRNWREWEPEQYGLPNSWAVVMTGSAVRINNRVLAGQDAIIPFRTDFVTLNEDRIEAPQVEIQTFSGQCQQYGLRANYRGFVLNMQQAEWRTDGQRFAGSSFSHEFSAFGLTPWTLIVPVEGRHVPRHFVKEGQLNVNAPPVIQVEGYREMLSPGEALVLDASSSFNPDGGSFSYRWFVNGEPRGSSSSFRFQSSVSGAYDIRLRLTDSARNASCTETTEDFPVIVNTQPYAEIDFNRVIAKDVPNTIAAFRDFDPDGNELAFRWEGPGIVSTAEGREIQVQHAQAGTFRIQLTADDQTGTQNATYTTTVEYKVNAAPVPSFAVPSIEAPGETIALDASASFDPDGDPLTYIWEISDGRELSGERQNISFTQPGLYTITLLANDGEGVENSVQQISRDIRINRAPVPDIAATDFTNQAIVDFDASASIDADQGIVSWEWDFGDGQTASGERVTHAYQAYGTYTVRLTVDDGQNVSNSRQYTEHTVTINSNPVAVMDFPTVVAPGDEIPLDGSQSFDPDGEVTAWQWTVNNQSAGEGERSSGRIDTPGVFEVNLQVRDDSPFDDATSTTSGLIRVNHPPVPVWENSPRVTEPNRPTTFDASGSFDPDNDQLSYRWEFSDGEVFEGEQITRTFPASGTAFFTLYADDGEGLANSVSSVEGSVRINMEPIIITETDIMSNSLQVELNASESYNPDGGTLTYLWILPDGSEQRQAQFTWTAPEPGIHTLSLQVDDGEGLENSVSTERITVTVNRPPVAVIDERIDGCTDQLIVFSGARSFDPDGDSFTTRWEFGDGNSSNEINPVHSYRRPGTYTARVFLNDGIAAEPTIAELPVVIEGSPQAQINFDEITVCANSPITFDGTESTDPNGIVASYNWDFGDMNSAVGSRTTHLYTRPGTYRVSLTITGSGTGTCPNMSQQTAIVNVVAAPEAVFEIPSVVSPGTAVTLDAGNSVTEDQITSVAWRITSESDEQFEPIERSGMLQEISLDQPGSYIAELTINTDNDAGCASNTITRRIVVNQAPEVVWNTPEIWMKNKPFLLSAEGSRDADGFITNYTWTIDGEPFAESLSARLPVQEFGSFEIGLEVTDNAGVENSTVQKTQRLTINPSPVPQFELPAYLWLGETLELNPAENRDPASNPVYSSWRINGELFDEQEVRIETDRPDYLITLIQDDRLGLENSVATVTRTFRVRMPEELTVRIPAGIIAGSSLDRSITGLRQPYVFMESDQPSETWQAPDISGSAGASEIADFRIGWQPRNQVLHTESRQIEVFAPLQAAQSEVRETVAFNPVNNTALVTAPAVNRPSAHGLRYEWRLRGTNDVITRGRSIHLPIMQGDNLFDLVITETDAIIGKSELIVPVHIIAE</sequence>
<dbReference type="GO" id="GO:0005261">
    <property type="term" value="F:monoatomic cation channel activity"/>
    <property type="evidence" value="ECO:0007669"/>
    <property type="project" value="TreeGrafter"/>
</dbReference>
<feature type="region of interest" description="Disordered" evidence="6">
    <location>
        <begin position="792"/>
        <end position="838"/>
    </location>
</feature>
<dbReference type="Proteomes" id="UP000254808">
    <property type="component" value="Chromosome"/>
</dbReference>
<dbReference type="InterPro" id="IPR035986">
    <property type="entry name" value="PKD_dom_sf"/>
</dbReference>
<dbReference type="SUPFAM" id="SSF49299">
    <property type="entry name" value="PKD domain"/>
    <property type="match status" value="8"/>
</dbReference>
<keyword evidence="4" id="KW-1133">Transmembrane helix</keyword>
<dbReference type="Pfam" id="PF18911">
    <property type="entry name" value="PKD_4"/>
    <property type="match status" value="8"/>
</dbReference>
<gene>
    <name evidence="9" type="ORF">CYPRO_2532</name>
</gene>